<comment type="caution">
    <text evidence="2">The sequence shown here is derived from an EMBL/GenBank/DDBJ whole genome shotgun (WGS) entry which is preliminary data.</text>
</comment>
<feature type="compositionally biased region" description="Basic and acidic residues" evidence="1">
    <location>
        <begin position="7"/>
        <end position="41"/>
    </location>
</feature>
<organism evidence="2 3">
    <name type="scientific">Crotalaria pallida</name>
    <name type="common">Smooth rattlebox</name>
    <name type="synonym">Crotalaria striata</name>
    <dbReference type="NCBI Taxonomy" id="3830"/>
    <lineage>
        <taxon>Eukaryota</taxon>
        <taxon>Viridiplantae</taxon>
        <taxon>Streptophyta</taxon>
        <taxon>Embryophyta</taxon>
        <taxon>Tracheophyta</taxon>
        <taxon>Spermatophyta</taxon>
        <taxon>Magnoliopsida</taxon>
        <taxon>eudicotyledons</taxon>
        <taxon>Gunneridae</taxon>
        <taxon>Pentapetalae</taxon>
        <taxon>rosids</taxon>
        <taxon>fabids</taxon>
        <taxon>Fabales</taxon>
        <taxon>Fabaceae</taxon>
        <taxon>Papilionoideae</taxon>
        <taxon>50 kb inversion clade</taxon>
        <taxon>genistoids sensu lato</taxon>
        <taxon>core genistoids</taxon>
        <taxon>Crotalarieae</taxon>
        <taxon>Crotalaria</taxon>
    </lineage>
</organism>
<sequence length="240" mass="26421">MAACSEPRVKPSSEEEDLKDRSSKKVKTDGGQDGESERDVAMSDPVTENVVVGQEHGSGRDHAQPKPSYLEKAMHVHGKGGVLKSTDVKSPNDAVEKVVMEPVPEVNNRFDALGDPQNKKGNQGGTSKQSSGTKGDSLASEERERKKKFEQTCLEIMSRKLNDDWNRFKEGKHVEYFLGVLAVTNSNLEKEFLRQSQSRGRGCSRWDDSTSTNDGSDMHEVLQEDNVAEGLDGSHVENCA</sequence>
<evidence type="ECO:0000256" key="1">
    <source>
        <dbReference type="SAM" id="MobiDB-lite"/>
    </source>
</evidence>
<feature type="compositionally biased region" description="Low complexity" evidence="1">
    <location>
        <begin position="119"/>
        <end position="135"/>
    </location>
</feature>
<protein>
    <submittedName>
        <fullName evidence="2">Uncharacterized protein</fullName>
    </submittedName>
</protein>
<reference evidence="2 3" key="1">
    <citation type="submission" date="2024-01" db="EMBL/GenBank/DDBJ databases">
        <title>The genomes of 5 underutilized Papilionoideae crops provide insights into root nodulation and disease resistanc.</title>
        <authorList>
            <person name="Yuan L."/>
        </authorList>
    </citation>
    <scope>NUCLEOTIDE SEQUENCE [LARGE SCALE GENOMIC DNA]</scope>
    <source>
        <strain evidence="2">ZHUSHIDOU_FW_LH</strain>
        <tissue evidence="2">Leaf</tissue>
    </source>
</reference>
<dbReference type="Proteomes" id="UP001372338">
    <property type="component" value="Unassembled WGS sequence"/>
</dbReference>
<dbReference type="AlphaFoldDB" id="A0AAN9E4W7"/>
<keyword evidence="3" id="KW-1185">Reference proteome</keyword>
<name>A0AAN9E4W7_CROPI</name>
<accession>A0AAN9E4W7</accession>
<feature type="region of interest" description="Disordered" evidence="1">
    <location>
        <begin position="1"/>
        <end position="147"/>
    </location>
</feature>
<gene>
    <name evidence="2" type="ORF">RIF29_38054</name>
</gene>
<dbReference type="EMBL" id="JAYWIO010000008">
    <property type="protein sequence ID" value="KAK7243262.1"/>
    <property type="molecule type" value="Genomic_DNA"/>
</dbReference>
<evidence type="ECO:0000313" key="2">
    <source>
        <dbReference type="EMBL" id="KAK7243262.1"/>
    </source>
</evidence>
<evidence type="ECO:0000313" key="3">
    <source>
        <dbReference type="Proteomes" id="UP001372338"/>
    </source>
</evidence>
<proteinExistence type="predicted"/>